<evidence type="ECO:0000313" key="2">
    <source>
        <dbReference type="Proteomes" id="UP001295684"/>
    </source>
</evidence>
<comment type="caution">
    <text evidence="1">The sequence shown here is derived from an EMBL/GenBank/DDBJ whole genome shotgun (WGS) entry which is preliminary data.</text>
</comment>
<organism evidence="1 2">
    <name type="scientific">Euplotes crassus</name>
    <dbReference type="NCBI Taxonomy" id="5936"/>
    <lineage>
        <taxon>Eukaryota</taxon>
        <taxon>Sar</taxon>
        <taxon>Alveolata</taxon>
        <taxon>Ciliophora</taxon>
        <taxon>Intramacronucleata</taxon>
        <taxon>Spirotrichea</taxon>
        <taxon>Hypotrichia</taxon>
        <taxon>Euplotida</taxon>
        <taxon>Euplotidae</taxon>
        <taxon>Moneuplotes</taxon>
    </lineage>
</organism>
<sequence>MLDLMCSKGVNRSLLVRLSKDKGFLRFCNEWCAQRWDDVLDQNISSAKDRISTLQSKISSYQNIITGFQSKNFEKVEKPLSCEIQELGIKLLNAKSKSIRGIDDFYNPKSTMTIYFNEKRNLKFMKCIQKLKIPYLRKISMTSMSSNKAGVKKFVKNSFLQQAKEIWISNGNIPVEEVEGNTIDKFSKEISLMIPKALNKVTIYRFDINQIQLRRIFYLCRDKQEVKFSGCKLHLEPAPDLSRCFSNCTIQKLEFYLCGCSKLSNWDETPQKLELLISLLSESNSLLSSLRHLILTCSNPSFKNYTLTWPRTVLEEKYIMPHIQLRT</sequence>
<name>A0AAD1XIX7_EUPCR</name>
<dbReference type="Proteomes" id="UP001295684">
    <property type="component" value="Unassembled WGS sequence"/>
</dbReference>
<proteinExistence type="predicted"/>
<gene>
    <name evidence="1" type="ORF">ECRASSUSDP1_LOCUS14907</name>
</gene>
<dbReference type="AlphaFoldDB" id="A0AAD1XIX7"/>
<accession>A0AAD1XIX7</accession>
<protein>
    <submittedName>
        <fullName evidence="1">Uncharacterized protein</fullName>
    </submittedName>
</protein>
<keyword evidence="2" id="KW-1185">Reference proteome</keyword>
<dbReference type="EMBL" id="CAMPGE010014913">
    <property type="protein sequence ID" value="CAI2373561.1"/>
    <property type="molecule type" value="Genomic_DNA"/>
</dbReference>
<reference evidence="1" key="1">
    <citation type="submission" date="2023-07" db="EMBL/GenBank/DDBJ databases">
        <authorList>
            <consortium name="AG Swart"/>
            <person name="Singh M."/>
            <person name="Singh A."/>
            <person name="Seah K."/>
            <person name="Emmerich C."/>
        </authorList>
    </citation>
    <scope>NUCLEOTIDE SEQUENCE</scope>
    <source>
        <strain evidence="1">DP1</strain>
    </source>
</reference>
<evidence type="ECO:0000313" key="1">
    <source>
        <dbReference type="EMBL" id="CAI2373561.1"/>
    </source>
</evidence>